<comment type="similarity">
    <text evidence="1 6">Belongs to the V-ATPase C subunit family.</text>
</comment>
<dbReference type="FunFam" id="3.30.70.100:FF:000002">
    <property type="entry name" value="V-type proton ATPase subunit C"/>
    <property type="match status" value="1"/>
</dbReference>
<dbReference type="CDD" id="cd14785">
    <property type="entry name" value="V-ATPase_C"/>
    <property type="match status" value="1"/>
</dbReference>
<evidence type="ECO:0000256" key="1">
    <source>
        <dbReference type="ARBA" id="ARBA00006138"/>
    </source>
</evidence>
<dbReference type="InterPro" id="IPR004907">
    <property type="entry name" value="ATPase_V1-cplx_csu"/>
</dbReference>
<keyword evidence="8" id="KW-1185">Reference proteome</keyword>
<dbReference type="InterPro" id="IPR036132">
    <property type="entry name" value="Vac_ATP_synth_c_sf"/>
</dbReference>
<dbReference type="PANTHER" id="PTHR10137:SF0">
    <property type="entry name" value="V-TYPE PROTON ATPASE SUBUNIT C"/>
    <property type="match status" value="1"/>
</dbReference>
<organism evidence="7 8">
    <name type="scientific">Lasiosphaeria hispida</name>
    <dbReference type="NCBI Taxonomy" id="260671"/>
    <lineage>
        <taxon>Eukaryota</taxon>
        <taxon>Fungi</taxon>
        <taxon>Dikarya</taxon>
        <taxon>Ascomycota</taxon>
        <taxon>Pezizomycotina</taxon>
        <taxon>Sordariomycetes</taxon>
        <taxon>Sordariomycetidae</taxon>
        <taxon>Sordariales</taxon>
        <taxon>Lasiosphaeriaceae</taxon>
        <taxon>Lasiosphaeria</taxon>
    </lineage>
</organism>
<dbReference type="SUPFAM" id="SSF118203">
    <property type="entry name" value="Vacuolar ATP synthase subunit C"/>
    <property type="match status" value="1"/>
</dbReference>
<dbReference type="Proteomes" id="UP001275084">
    <property type="component" value="Unassembled WGS sequence"/>
</dbReference>
<evidence type="ECO:0000256" key="5">
    <source>
        <dbReference type="ARBA" id="ARBA00053565"/>
    </source>
</evidence>
<accession>A0AAJ0HUE8</accession>
<dbReference type="AlphaFoldDB" id="A0AAJ0HUE8"/>
<evidence type="ECO:0000256" key="6">
    <source>
        <dbReference type="RuleBase" id="RU364010"/>
    </source>
</evidence>
<sequence length="390" mass="43904">MPATQYILVSLPLRIFDDDPIAALSTTIGRDSGEILPFAIPSFKIGTLDGLVQHADDLAKLNAGCEAVVAKVADSLKSILDGDEDKAAQQKMVNDKPTDHYLRSFQWNKVRYRADRPLGELIENLQKELQNLDNDVKSKFSQYTSVKTNLATLQRRQTGNLATKSLTPIVNPRLLVQDSEYLETHLIAVPTNARKDFLRSYETIAPMVVPRSSIQVAQDDEFTLFAVTTFKKSSSEFLHKCREQKWTPRQYKYVEGGKEEEQREIDRVAAEEKKVWGEALRLGRTGWSESVMIWTHVMALRVFVETVLRYGLPLEFVCGLVKTTPKLSKKVKTSLDSSYSYLGGNAFGRDKRGRVTKDDASLTSEMAAAGLSTAEGSEYTAYVYYEFEFP</sequence>
<evidence type="ECO:0000313" key="8">
    <source>
        <dbReference type="Proteomes" id="UP001275084"/>
    </source>
</evidence>
<comment type="subunit">
    <text evidence="6">V-ATPase is a heteromultimeric enzyme composed of a peripheral catalytic V1 complex (components A to H) attached to an integral membrane V0 proton pore complex.</text>
</comment>
<keyword evidence="4 6" id="KW-0406">Ion transport</keyword>
<evidence type="ECO:0000313" key="7">
    <source>
        <dbReference type="EMBL" id="KAK3362814.1"/>
    </source>
</evidence>
<evidence type="ECO:0000256" key="2">
    <source>
        <dbReference type="ARBA" id="ARBA00022448"/>
    </source>
</evidence>
<gene>
    <name evidence="7" type="ORF">B0T25DRAFT_561869</name>
</gene>
<name>A0AAJ0HUE8_9PEZI</name>
<dbReference type="EMBL" id="JAUIQD010000001">
    <property type="protein sequence ID" value="KAK3362814.1"/>
    <property type="molecule type" value="Genomic_DNA"/>
</dbReference>
<comment type="function">
    <text evidence="5">Subunit of the V1 complex of vacuolar(H+)-ATPase (V-ATPase), a multisubunit enzyme composed of a peripheral complex (V1) that hydrolyzes ATP and a membrane integral complex (V0) that translocates protons. V-ATPase is responsible for acidifying and maintaining the pH of intracellular compartments. Subunit C is necessary for the assembly of the catalytic sector of the enzyme and is likely to have a specific function in its catalytic activity. Reversibly leaves the enzyme after glucose depletion, causing the catalytic subcomplex V1 to detach from the V0 section.</text>
</comment>
<dbReference type="Gene3D" id="3.30.70.1180">
    <property type="entry name" value="Vacuolar atp synthase subunit c, domain 1"/>
    <property type="match status" value="1"/>
</dbReference>
<reference evidence="7" key="2">
    <citation type="submission" date="2023-06" db="EMBL/GenBank/DDBJ databases">
        <authorList>
            <consortium name="Lawrence Berkeley National Laboratory"/>
            <person name="Haridas S."/>
            <person name="Hensen N."/>
            <person name="Bonometti L."/>
            <person name="Westerberg I."/>
            <person name="Brannstrom I.O."/>
            <person name="Guillou S."/>
            <person name="Cros-Aarteil S."/>
            <person name="Calhoun S."/>
            <person name="Kuo A."/>
            <person name="Mondo S."/>
            <person name="Pangilinan J."/>
            <person name="Riley R."/>
            <person name="Labutti K."/>
            <person name="Andreopoulos B."/>
            <person name="Lipzen A."/>
            <person name="Chen C."/>
            <person name="Yanf M."/>
            <person name="Daum C."/>
            <person name="Ng V."/>
            <person name="Clum A."/>
            <person name="Steindorff A."/>
            <person name="Ohm R."/>
            <person name="Martin F."/>
            <person name="Silar P."/>
            <person name="Natvig D."/>
            <person name="Lalanne C."/>
            <person name="Gautier V."/>
            <person name="Ament-Velasquez S.L."/>
            <person name="Kruys A."/>
            <person name="Hutchinson M.I."/>
            <person name="Powell A.J."/>
            <person name="Barry K."/>
            <person name="Miller A.N."/>
            <person name="Grigoriev I.V."/>
            <person name="Debuchy R."/>
            <person name="Gladieux P."/>
            <person name="Thoren M.H."/>
            <person name="Johannesson H."/>
        </authorList>
    </citation>
    <scope>NUCLEOTIDE SEQUENCE</scope>
    <source>
        <strain evidence="7">CBS 955.72</strain>
    </source>
</reference>
<comment type="function">
    <text evidence="6">Subunit of the V1 complex of vacuolar(H+)-ATPase (V-ATPase), a multisubunit enzyme composed of a peripheral complex (V1) that hydrolyzes ATP and a membrane integral complex (V0) that translocates protons. V-ATPase is responsible for acidifying and maintaining the pH of intracellular compartments and in some cell types, is targeted to the plasma membrane, where it is responsible for acidifying the extracellular environment. Subunit C is necessary for the assembly of the catalytic sector of the enzyme and is likely to have a specific function in its catalytic activity.</text>
</comment>
<proteinExistence type="inferred from homology"/>
<comment type="caution">
    <text evidence="7">The sequence shown here is derived from an EMBL/GenBank/DDBJ whole genome shotgun (WGS) entry which is preliminary data.</text>
</comment>
<dbReference type="PANTHER" id="PTHR10137">
    <property type="entry name" value="V-TYPE PROTON ATPASE SUBUNIT C"/>
    <property type="match status" value="1"/>
</dbReference>
<evidence type="ECO:0000256" key="3">
    <source>
        <dbReference type="ARBA" id="ARBA00022781"/>
    </source>
</evidence>
<reference evidence="7" key="1">
    <citation type="journal article" date="2023" name="Mol. Phylogenet. Evol.">
        <title>Genome-scale phylogeny and comparative genomics of the fungal order Sordariales.</title>
        <authorList>
            <person name="Hensen N."/>
            <person name="Bonometti L."/>
            <person name="Westerberg I."/>
            <person name="Brannstrom I.O."/>
            <person name="Guillou S."/>
            <person name="Cros-Aarteil S."/>
            <person name="Calhoun S."/>
            <person name="Haridas S."/>
            <person name="Kuo A."/>
            <person name="Mondo S."/>
            <person name="Pangilinan J."/>
            <person name="Riley R."/>
            <person name="LaButti K."/>
            <person name="Andreopoulos B."/>
            <person name="Lipzen A."/>
            <person name="Chen C."/>
            <person name="Yan M."/>
            <person name="Daum C."/>
            <person name="Ng V."/>
            <person name="Clum A."/>
            <person name="Steindorff A."/>
            <person name="Ohm R.A."/>
            <person name="Martin F."/>
            <person name="Silar P."/>
            <person name="Natvig D.O."/>
            <person name="Lalanne C."/>
            <person name="Gautier V."/>
            <person name="Ament-Velasquez S.L."/>
            <person name="Kruys A."/>
            <person name="Hutchinson M.I."/>
            <person name="Powell A.J."/>
            <person name="Barry K."/>
            <person name="Miller A.N."/>
            <person name="Grigoriev I.V."/>
            <person name="Debuchy R."/>
            <person name="Gladieux P."/>
            <person name="Hiltunen Thoren M."/>
            <person name="Johannesson H."/>
        </authorList>
    </citation>
    <scope>NUCLEOTIDE SEQUENCE</scope>
    <source>
        <strain evidence="7">CBS 955.72</strain>
    </source>
</reference>
<dbReference type="GO" id="GO:0000221">
    <property type="term" value="C:vacuolar proton-transporting V-type ATPase, V1 domain"/>
    <property type="evidence" value="ECO:0007669"/>
    <property type="project" value="TreeGrafter"/>
</dbReference>
<dbReference type="GO" id="GO:0046961">
    <property type="term" value="F:proton-transporting ATPase activity, rotational mechanism"/>
    <property type="evidence" value="ECO:0007669"/>
    <property type="project" value="InterPro"/>
</dbReference>
<dbReference type="Gene3D" id="3.30.70.100">
    <property type="match status" value="1"/>
</dbReference>
<protein>
    <recommendedName>
        <fullName evidence="6">V-type proton ATPase subunit C</fullName>
    </recommendedName>
</protein>
<keyword evidence="3 6" id="KW-0375">Hydrogen ion transport</keyword>
<keyword evidence="2 6" id="KW-0813">Transport</keyword>
<evidence type="ECO:0000256" key="4">
    <source>
        <dbReference type="ARBA" id="ARBA00023065"/>
    </source>
</evidence>
<dbReference type="Gene3D" id="1.20.1460.10">
    <property type="entry name" value="subunit c (vma5p) of the yeast v-atpase, domain 2"/>
    <property type="match status" value="1"/>
</dbReference>
<dbReference type="Pfam" id="PF03223">
    <property type="entry name" value="V-ATPase_C"/>
    <property type="match status" value="1"/>
</dbReference>